<evidence type="ECO:0000256" key="10">
    <source>
        <dbReference type="RuleBase" id="RU363073"/>
    </source>
</evidence>
<dbReference type="EMBL" id="RSCE01000010">
    <property type="protein sequence ID" value="RSH79320.1"/>
    <property type="molecule type" value="Genomic_DNA"/>
</dbReference>
<dbReference type="GO" id="GO:0006914">
    <property type="term" value="P:autophagy"/>
    <property type="evidence" value="ECO:0007669"/>
    <property type="project" value="UniProtKB-KW"/>
</dbReference>
<evidence type="ECO:0000256" key="3">
    <source>
        <dbReference type="ARBA" id="ARBA00022448"/>
    </source>
</evidence>
<feature type="transmembrane region" description="Helical" evidence="10">
    <location>
        <begin position="183"/>
        <end position="208"/>
    </location>
</feature>
<dbReference type="InterPro" id="IPR024671">
    <property type="entry name" value="Atg22-like"/>
</dbReference>
<dbReference type="RefSeq" id="XP_028474467.1">
    <property type="nucleotide sequence ID" value="XM_028617160.1"/>
</dbReference>
<accession>A0A427XKC9</accession>
<dbReference type="PANTHER" id="PTHR23519">
    <property type="entry name" value="AUTOPHAGY-RELATED PROTEIN 22"/>
    <property type="match status" value="1"/>
</dbReference>
<comment type="caution">
    <text evidence="11">The sequence shown here is derived from an EMBL/GenBank/DDBJ whole genome shotgun (WGS) entry which is preliminary data.</text>
</comment>
<reference evidence="11 12" key="1">
    <citation type="submission" date="2018-11" db="EMBL/GenBank/DDBJ databases">
        <title>Genome sequence of Apiotrichum porosum DSM 27194.</title>
        <authorList>
            <person name="Aliyu H."/>
            <person name="Gorte O."/>
            <person name="Ochsenreither K."/>
        </authorList>
    </citation>
    <scope>NUCLEOTIDE SEQUENCE [LARGE SCALE GENOMIC DNA]</scope>
    <source>
        <strain evidence="11 12">DSM 27194</strain>
    </source>
</reference>
<feature type="transmembrane region" description="Helical" evidence="10">
    <location>
        <begin position="502"/>
        <end position="519"/>
    </location>
</feature>
<dbReference type="Pfam" id="PF11700">
    <property type="entry name" value="ATG22"/>
    <property type="match status" value="1"/>
</dbReference>
<dbReference type="STRING" id="105984.A0A427XKC9"/>
<evidence type="ECO:0000256" key="7">
    <source>
        <dbReference type="ARBA" id="ARBA00022989"/>
    </source>
</evidence>
<keyword evidence="12" id="KW-1185">Reference proteome</keyword>
<feature type="transmembrane region" description="Helical" evidence="10">
    <location>
        <begin position="403"/>
        <end position="422"/>
    </location>
</feature>
<evidence type="ECO:0000256" key="9">
    <source>
        <dbReference type="ARBA" id="ARBA00023136"/>
    </source>
</evidence>
<keyword evidence="4 10" id="KW-0926">Vacuole</keyword>
<dbReference type="InterPro" id="IPR050495">
    <property type="entry name" value="ATG22/LtaA_families"/>
</dbReference>
<name>A0A427XKC9_9TREE</name>
<protein>
    <recommendedName>
        <fullName evidence="10">Autophagy-related protein</fullName>
    </recommendedName>
</protein>
<dbReference type="OrthoDB" id="42657at2759"/>
<dbReference type="GeneID" id="39585904"/>
<evidence type="ECO:0000256" key="1">
    <source>
        <dbReference type="ARBA" id="ARBA00004128"/>
    </source>
</evidence>
<comment type="similarity">
    <text evidence="2 10">Belongs to the ATG22 family.</text>
</comment>
<dbReference type="PANTHER" id="PTHR23519:SF4">
    <property type="entry name" value="AUTOPHAGY-RELATED PROTEIN"/>
    <property type="match status" value="1"/>
</dbReference>
<dbReference type="Gene3D" id="1.20.1250.20">
    <property type="entry name" value="MFS general substrate transporter like domains"/>
    <property type="match status" value="1"/>
</dbReference>
<keyword evidence="5 10" id="KW-0812">Transmembrane</keyword>
<feature type="transmembrane region" description="Helical" evidence="10">
    <location>
        <begin position="251"/>
        <end position="270"/>
    </location>
</feature>
<comment type="subcellular location">
    <subcellularLocation>
        <location evidence="1 10">Vacuole membrane</location>
        <topology evidence="1 10">Multi-pass membrane protein</topology>
    </subcellularLocation>
</comment>
<evidence type="ECO:0000313" key="11">
    <source>
        <dbReference type="EMBL" id="RSH79320.1"/>
    </source>
</evidence>
<organism evidence="11 12">
    <name type="scientific">Apiotrichum porosum</name>
    <dbReference type="NCBI Taxonomy" id="105984"/>
    <lineage>
        <taxon>Eukaryota</taxon>
        <taxon>Fungi</taxon>
        <taxon>Dikarya</taxon>
        <taxon>Basidiomycota</taxon>
        <taxon>Agaricomycotina</taxon>
        <taxon>Tremellomycetes</taxon>
        <taxon>Trichosporonales</taxon>
        <taxon>Trichosporonaceae</taxon>
        <taxon>Apiotrichum</taxon>
    </lineage>
</organism>
<keyword evidence="6 10" id="KW-0029">Amino-acid transport</keyword>
<feature type="transmembrane region" description="Helical" evidence="10">
    <location>
        <begin position="120"/>
        <end position="142"/>
    </location>
</feature>
<feature type="transmembrane region" description="Helical" evidence="10">
    <location>
        <begin position="370"/>
        <end position="391"/>
    </location>
</feature>
<evidence type="ECO:0000313" key="12">
    <source>
        <dbReference type="Proteomes" id="UP000279236"/>
    </source>
</evidence>
<comment type="caution">
    <text evidence="10">Lacks conserved residue(s) required for the propagation of feature annotation.</text>
</comment>
<feature type="transmembrane region" description="Helical" evidence="10">
    <location>
        <begin position="276"/>
        <end position="298"/>
    </location>
</feature>
<evidence type="ECO:0000256" key="2">
    <source>
        <dbReference type="ARBA" id="ARBA00006978"/>
    </source>
</evidence>
<evidence type="ECO:0000256" key="6">
    <source>
        <dbReference type="ARBA" id="ARBA00022970"/>
    </source>
</evidence>
<dbReference type="AlphaFoldDB" id="A0A427XKC9"/>
<sequence length="575" mass="64411">MAKAHMFSSGLETHGNAVDNPVVVMERNDSTDKRDNADIANIHDAEIAHESELPEGPTVTRWEEWSYYLYYNGDNGVGPIGYAATQFQNLLNSAGHDPATGEACSTESCVLRFAGKDQSIASIVLIANGISFAIMTVLLTTIGSCADYGSWNKWILIVASVVCWATQYGFLGVTDSSQWNTAMGLYIIGFITYGITLVFFASVFPILARSTKRTKDARQKLDDGLSDSTEYERVEMLERNRLSNISTAHSNWGYLFTMALNLSLLLPSSIANNPNVNNYVLAFTNSYWVVLGLPWFFLQQNRRGPPLPKGEHWLTIGWKQIWNALKQYRRLPFTFIYLFSFFLLADGLNTTGSMVSIVQNDHIQFSFLTSTYLGLAQAATSITSCYAYWYLQKWKAIKTKRMFQVTNVITVFIPFWGMLGLWTNKIGFRNTWEFYAYNVVFGLGQAPYYAYSQTMMSDLTPPGFEGMFFGLFGITNRASSLIGPNVCSAIINRSGNLRDPFIFLFVLCLLAALVITFFVDMEKGRAQAIAFSIEERGMTNEVRVEQVSDVIGAGGLHKRDAEVHHDDQVSHPVIS</sequence>
<comment type="function">
    <text evidence="10">Vacuolar effluxer which mediate the efflux of amino acids resulting from autophagic degradation. The release of autophagic amino acids allows the maintenance of protein synthesis and viability during nitrogen starvation.</text>
</comment>
<dbReference type="InterPro" id="IPR044738">
    <property type="entry name" value="Atg22"/>
</dbReference>
<dbReference type="Proteomes" id="UP000279236">
    <property type="component" value="Unassembled WGS sequence"/>
</dbReference>
<keyword evidence="9 10" id="KW-0472">Membrane</keyword>
<evidence type="ECO:0000256" key="5">
    <source>
        <dbReference type="ARBA" id="ARBA00022692"/>
    </source>
</evidence>
<keyword evidence="7 10" id="KW-1133">Transmembrane helix</keyword>
<feature type="transmembrane region" description="Helical" evidence="10">
    <location>
        <begin position="335"/>
        <end position="358"/>
    </location>
</feature>
<evidence type="ECO:0000256" key="8">
    <source>
        <dbReference type="ARBA" id="ARBA00023006"/>
    </source>
</evidence>
<gene>
    <name evidence="11" type="ORF">EHS24_001361</name>
</gene>
<evidence type="ECO:0000256" key="4">
    <source>
        <dbReference type="ARBA" id="ARBA00022554"/>
    </source>
</evidence>
<dbReference type="GO" id="GO:0032974">
    <property type="term" value="P:amino acid transmembrane export from vacuole"/>
    <property type="evidence" value="ECO:0007669"/>
    <property type="project" value="InterPro"/>
</dbReference>
<keyword evidence="3 10" id="KW-0813">Transport</keyword>
<proteinExistence type="inferred from homology"/>
<dbReference type="SUPFAM" id="SSF103473">
    <property type="entry name" value="MFS general substrate transporter"/>
    <property type="match status" value="1"/>
</dbReference>
<dbReference type="InterPro" id="IPR036259">
    <property type="entry name" value="MFS_trans_sf"/>
</dbReference>
<feature type="transmembrane region" description="Helical" evidence="10">
    <location>
        <begin position="154"/>
        <end position="171"/>
    </location>
</feature>
<dbReference type="GO" id="GO:0005774">
    <property type="term" value="C:vacuolar membrane"/>
    <property type="evidence" value="ECO:0007669"/>
    <property type="project" value="UniProtKB-SubCell"/>
</dbReference>
<keyword evidence="8 10" id="KW-0072">Autophagy</keyword>
<dbReference type="CDD" id="cd17483">
    <property type="entry name" value="MFS_Atg22_like"/>
    <property type="match status" value="1"/>
</dbReference>